<keyword evidence="3" id="KW-1185">Reference proteome</keyword>
<dbReference type="GO" id="GO:0003700">
    <property type="term" value="F:DNA-binding transcription factor activity"/>
    <property type="evidence" value="ECO:0007669"/>
    <property type="project" value="InterPro"/>
</dbReference>
<dbReference type="InterPro" id="IPR039422">
    <property type="entry name" value="MarR/SlyA-like"/>
</dbReference>
<dbReference type="EMBL" id="WUBR01000002">
    <property type="protein sequence ID" value="MWV28383.1"/>
    <property type="molecule type" value="Genomic_DNA"/>
</dbReference>
<feature type="domain" description="HTH marR-type" evidence="1">
    <location>
        <begin position="36"/>
        <end position="128"/>
    </location>
</feature>
<protein>
    <submittedName>
        <fullName evidence="2">MarR family transcriptional regulator</fullName>
    </submittedName>
</protein>
<dbReference type="SMART" id="SM00347">
    <property type="entry name" value="HTH_MARR"/>
    <property type="match status" value="1"/>
</dbReference>
<dbReference type="SUPFAM" id="SSF46785">
    <property type="entry name" value="Winged helix' DNA-binding domain"/>
    <property type="match status" value="1"/>
</dbReference>
<evidence type="ECO:0000313" key="2">
    <source>
        <dbReference type="EMBL" id="MWV28383.1"/>
    </source>
</evidence>
<dbReference type="PANTHER" id="PTHR33164">
    <property type="entry name" value="TRANSCRIPTIONAL REGULATOR, MARR FAMILY"/>
    <property type="match status" value="1"/>
</dbReference>
<dbReference type="InterPro" id="IPR036390">
    <property type="entry name" value="WH_DNA-bd_sf"/>
</dbReference>
<name>A0A844XF53_9SPHN</name>
<reference evidence="2 3" key="1">
    <citation type="submission" date="2019-12" db="EMBL/GenBank/DDBJ databases">
        <authorList>
            <person name="Lee S.D."/>
        </authorList>
    </citation>
    <scope>NUCLEOTIDE SEQUENCE [LARGE SCALE GENOMIC DNA]</scope>
    <source>
        <strain evidence="2 3">GH3-10</strain>
    </source>
</reference>
<sequence>MHYDSIPPIGLGTLLRAVLVQLEPAVEAAYSKAVPQMRSRYYPVFRELLIRERAGVGDLARAIEVTQPAMTQTIDEMEKAGFITREPGEDRRSRLIALSAQGEAAASNLYPVWMAVAAAAKSLERDAGVALDDVLGNVLDALELKDFATRIEEAAHA</sequence>
<dbReference type="Proteomes" id="UP000461409">
    <property type="component" value="Unassembled WGS sequence"/>
</dbReference>
<dbReference type="Pfam" id="PF01047">
    <property type="entry name" value="MarR"/>
    <property type="match status" value="1"/>
</dbReference>
<dbReference type="PANTHER" id="PTHR33164:SF43">
    <property type="entry name" value="HTH-TYPE TRANSCRIPTIONAL REPRESSOR YETL"/>
    <property type="match status" value="1"/>
</dbReference>
<accession>A0A844XF53</accession>
<evidence type="ECO:0000259" key="1">
    <source>
        <dbReference type="SMART" id="SM00347"/>
    </source>
</evidence>
<dbReference type="AlphaFoldDB" id="A0A844XF53"/>
<proteinExistence type="predicted"/>
<dbReference type="Gene3D" id="1.10.10.10">
    <property type="entry name" value="Winged helix-like DNA-binding domain superfamily/Winged helix DNA-binding domain"/>
    <property type="match status" value="1"/>
</dbReference>
<dbReference type="InterPro" id="IPR036388">
    <property type="entry name" value="WH-like_DNA-bd_sf"/>
</dbReference>
<dbReference type="InterPro" id="IPR000835">
    <property type="entry name" value="HTH_MarR-typ"/>
</dbReference>
<dbReference type="GO" id="GO:0006950">
    <property type="term" value="P:response to stress"/>
    <property type="evidence" value="ECO:0007669"/>
    <property type="project" value="TreeGrafter"/>
</dbReference>
<comment type="caution">
    <text evidence="2">The sequence shown here is derived from an EMBL/GenBank/DDBJ whole genome shotgun (WGS) entry which is preliminary data.</text>
</comment>
<gene>
    <name evidence="2" type="ORF">GRF63_10750</name>
</gene>
<reference evidence="2 3" key="2">
    <citation type="submission" date="2020-02" db="EMBL/GenBank/DDBJ databases">
        <title>Erythrobacter dongmakensis sp. nov., isolated from a tidal mudflat.</title>
        <authorList>
            <person name="Kim I.S."/>
        </authorList>
    </citation>
    <scope>NUCLEOTIDE SEQUENCE [LARGE SCALE GENOMIC DNA]</scope>
    <source>
        <strain evidence="2 3">GH3-10</strain>
    </source>
</reference>
<evidence type="ECO:0000313" key="3">
    <source>
        <dbReference type="Proteomes" id="UP000461409"/>
    </source>
</evidence>
<dbReference type="RefSeq" id="WP_160485984.1">
    <property type="nucleotide sequence ID" value="NZ_WUBR01000002.1"/>
</dbReference>
<organism evidence="2 3">
    <name type="scientific">Aurantiacibacter rhizosphaerae</name>
    <dbReference type="NCBI Taxonomy" id="2691582"/>
    <lineage>
        <taxon>Bacteria</taxon>
        <taxon>Pseudomonadati</taxon>
        <taxon>Pseudomonadota</taxon>
        <taxon>Alphaproteobacteria</taxon>
        <taxon>Sphingomonadales</taxon>
        <taxon>Erythrobacteraceae</taxon>
        <taxon>Aurantiacibacter</taxon>
    </lineage>
</organism>